<accession>A0A2J8AG29</accession>
<dbReference type="GO" id="GO:0009507">
    <property type="term" value="C:chloroplast"/>
    <property type="evidence" value="ECO:0007669"/>
    <property type="project" value="GOC"/>
</dbReference>
<protein>
    <recommendedName>
        <fullName evidence="3">FAST kinase leucine-rich domain-containing protein</fullName>
    </recommendedName>
</protein>
<dbReference type="GO" id="GO:0035770">
    <property type="term" value="C:ribonucleoprotein granule"/>
    <property type="evidence" value="ECO:0007669"/>
    <property type="project" value="TreeGrafter"/>
</dbReference>
<evidence type="ECO:0008006" key="3">
    <source>
        <dbReference type="Google" id="ProtNLM"/>
    </source>
</evidence>
<dbReference type="Proteomes" id="UP000236333">
    <property type="component" value="Unassembled WGS sequence"/>
</dbReference>
<reference evidence="1 2" key="1">
    <citation type="journal article" date="2017" name="Mol. Biol. Evol.">
        <title>The 4-celled Tetrabaena socialis nuclear genome reveals the essential components for genetic control of cell number at the origin of multicellularity in the volvocine lineage.</title>
        <authorList>
            <person name="Featherston J."/>
            <person name="Arakaki Y."/>
            <person name="Hanschen E.R."/>
            <person name="Ferris P.J."/>
            <person name="Michod R.E."/>
            <person name="Olson B.J.S.C."/>
            <person name="Nozaki H."/>
            <person name="Durand P.M."/>
        </authorList>
    </citation>
    <scope>NUCLEOTIDE SEQUENCE [LARGE SCALE GENOMIC DNA]</scope>
    <source>
        <strain evidence="1 2">NIES-571</strain>
    </source>
</reference>
<gene>
    <name evidence="1" type="ORF">TSOC_001689</name>
</gene>
<organism evidence="1 2">
    <name type="scientific">Tetrabaena socialis</name>
    <dbReference type="NCBI Taxonomy" id="47790"/>
    <lineage>
        <taxon>Eukaryota</taxon>
        <taxon>Viridiplantae</taxon>
        <taxon>Chlorophyta</taxon>
        <taxon>core chlorophytes</taxon>
        <taxon>Chlorophyceae</taxon>
        <taxon>CS clade</taxon>
        <taxon>Chlamydomonadales</taxon>
        <taxon>Tetrabaenaceae</taxon>
        <taxon>Tetrabaena</taxon>
    </lineage>
</organism>
<feature type="non-terminal residue" evidence="1">
    <location>
        <position position="1"/>
    </location>
</feature>
<dbReference type="InterPro" id="IPR050870">
    <property type="entry name" value="FAST_kinase"/>
</dbReference>
<dbReference type="GO" id="GO:0000963">
    <property type="term" value="P:mitochondrial RNA processing"/>
    <property type="evidence" value="ECO:0007669"/>
    <property type="project" value="TreeGrafter"/>
</dbReference>
<dbReference type="PANTHER" id="PTHR21228">
    <property type="entry name" value="FAST LEU-RICH DOMAIN-CONTAINING"/>
    <property type="match status" value="1"/>
</dbReference>
<sequence>RPRAPLITPPPPRPRPRRGRAQAFLSAGQFEARGIPTLLHASVQLGYRNPLLAAEAAQQLLGPGGLSRMEPQGVSNTIWALARMDMYNPQAVAAALAAFAARPLAYKPQECANLLWALTAFRHHPEGTLLTQLPQLRPADLATALYALAFFNVAPGPKLLEAGEMSAVELCNVYWGLGVLGEVELPLFAALEAAIAA</sequence>
<keyword evidence="2" id="KW-1185">Reference proteome</keyword>
<dbReference type="PANTHER" id="PTHR21228:SF40">
    <property type="entry name" value="LD45607P"/>
    <property type="match status" value="1"/>
</dbReference>
<dbReference type="EMBL" id="PGGS01000029">
    <property type="protein sequence ID" value="PNH11456.1"/>
    <property type="molecule type" value="Genomic_DNA"/>
</dbReference>
<dbReference type="AlphaFoldDB" id="A0A2J8AG29"/>
<dbReference type="GO" id="GO:0044528">
    <property type="term" value="P:regulation of mitochondrial mRNA stability"/>
    <property type="evidence" value="ECO:0007669"/>
    <property type="project" value="TreeGrafter"/>
</dbReference>
<evidence type="ECO:0000313" key="2">
    <source>
        <dbReference type="Proteomes" id="UP000236333"/>
    </source>
</evidence>
<comment type="caution">
    <text evidence="1">The sequence shown here is derived from an EMBL/GenBank/DDBJ whole genome shotgun (WGS) entry which is preliminary data.</text>
</comment>
<proteinExistence type="predicted"/>
<dbReference type="GO" id="GO:0003723">
    <property type="term" value="F:RNA binding"/>
    <property type="evidence" value="ECO:0007669"/>
    <property type="project" value="TreeGrafter"/>
</dbReference>
<feature type="non-terminal residue" evidence="1">
    <location>
        <position position="197"/>
    </location>
</feature>
<evidence type="ECO:0000313" key="1">
    <source>
        <dbReference type="EMBL" id="PNH11456.1"/>
    </source>
</evidence>
<dbReference type="GO" id="GO:1901259">
    <property type="term" value="P:chloroplast rRNA processing"/>
    <property type="evidence" value="ECO:0007669"/>
    <property type="project" value="TreeGrafter"/>
</dbReference>
<dbReference type="GO" id="GO:0005759">
    <property type="term" value="C:mitochondrial matrix"/>
    <property type="evidence" value="ECO:0007669"/>
    <property type="project" value="TreeGrafter"/>
</dbReference>
<dbReference type="OrthoDB" id="550159at2759"/>
<name>A0A2J8AG29_9CHLO</name>